<feature type="transmembrane region" description="Helical" evidence="5">
    <location>
        <begin position="29"/>
        <end position="46"/>
    </location>
</feature>
<protein>
    <recommendedName>
        <fullName evidence="6">Fatty acid hydroxylase domain-containing protein</fullName>
    </recommendedName>
</protein>
<evidence type="ECO:0000256" key="1">
    <source>
        <dbReference type="ARBA" id="ARBA00004370"/>
    </source>
</evidence>
<dbReference type="PANTHER" id="PTHR11863">
    <property type="entry name" value="STEROL DESATURASE"/>
    <property type="match status" value="1"/>
</dbReference>
<name>A0ABP9VFY4_9DEIO</name>
<comment type="subcellular location">
    <subcellularLocation>
        <location evidence="1">Membrane</location>
    </subcellularLocation>
</comment>
<dbReference type="InterPro" id="IPR050307">
    <property type="entry name" value="Sterol_Desaturase_Related"/>
</dbReference>
<dbReference type="Proteomes" id="UP001458946">
    <property type="component" value="Unassembled WGS sequence"/>
</dbReference>
<dbReference type="Pfam" id="PF04116">
    <property type="entry name" value="FA_hydroxylase"/>
    <property type="match status" value="1"/>
</dbReference>
<feature type="transmembrane region" description="Helical" evidence="5">
    <location>
        <begin position="67"/>
        <end position="93"/>
    </location>
</feature>
<comment type="caution">
    <text evidence="7">The sequence shown here is derived from an EMBL/GenBank/DDBJ whole genome shotgun (WGS) entry which is preliminary data.</text>
</comment>
<feature type="transmembrane region" description="Helical" evidence="5">
    <location>
        <begin position="99"/>
        <end position="117"/>
    </location>
</feature>
<proteinExistence type="predicted"/>
<sequence>MLVVGVLLWRAGFIQVTHATGWPALLDVAVLVLSLDLLMYVFHRVAHHPLLYRWVHATHHIYDKPRLLTLFALNPIEALGFGCMLILVCLVYPVSALGLSIYLLLNVLFGLVGHIGVEPLPQQWLRLPVLRFISTSTFHAEHHHDGRHNFGFYTLLWDKVFGTAAPEYSTDFGEAGQRTIQGHSPR</sequence>
<keyword evidence="3 5" id="KW-1133">Transmembrane helix</keyword>
<evidence type="ECO:0000256" key="2">
    <source>
        <dbReference type="ARBA" id="ARBA00022692"/>
    </source>
</evidence>
<evidence type="ECO:0000259" key="6">
    <source>
        <dbReference type="Pfam" id="PF04116"/>
    </source>
</evidence>
<gene>
    <name evidence="7" type="ORF">Dxin01_02371</name>
</gene>
<evidence type="ECO:0000313" key="8">
    <source>
        <dbReference type="Proteomes" id="UP001458946"/>
    </source>
</evidence>
<evidence type="ECO:0000256" key="5">
    <source>
        <dbReference type="SAM" id="Phobius"/>
    </source>
</evidence>
<reference evidence="7 8" key="1">
    <citation type="submission" date="2024-02" db="EMBL/GenBank/DDBJ databases">
        <title>Deinococcus xinjiangensis NBRC 107630.</title>
        <authorList>
            <person name="Ichikawa N."/>
            <person name="Katano-Makiyama Y."/>
            <person name="Hidaka K."/>
        </authorList>
    </citation>
    <scope>NUCLEOTIDE SEQUENCE [LARGE SCALE GENOMIC DNA]</scope>
    <source>
        <strain evidence="7 8">NBRC 107630</strain>
    </source>
</reference>
<evidence type="ECO:0000256" key="4">
    <source>
        <dbReference type="ARBA" id="ARBA00023136"/>
    </source>
</evidence>
<keyword evidence="4 5" id="KW-0472">Membrane</keyword>
<keyword evidence="2 5" id="KW-0812">Transmembrane</keyword>
<keyword evidence="8" id="KW-1185">Reference proteome</keyword>
<evidence type="ECO:0000313" key="7">
    <source>
        <dbReference type="EMBL" id="GAA5502627.1"/>
    </source>
</evidence>
<dbReference type="InterPro" id="IPR006694">
    <property type="entry name" value="Fatty_acid_hydroxylase"/>
</dbReference>
<organism evidence="7 8">
    <name type="scientific">Deinococcus xinjiangensis</name>
    <dbReference type="NCBI Taxonomy" id="457454"/>
    <lineage>
        <taxon>Bacteria</taxon>
        <taxon>Thermotogati</taxon>
        <taxon>Deinococcota</taxon>
        <taxon>Deinococci</taxon>
        <taxon>Deinococcales</taxon>
        <taxon>Deinococcaceae</taxon>
        <taxon>Deinococcus</taxon>
    </lineage>
</organism>
<accession>A0ABP9VFY4</accession>
<evidence type="ECO:0000256" key="3">
    <source>
        <dbReference type="ARBA" id="ARBA00022989"/>
    </source>
</evidence>
<feature type="domain" description="Fatty acid hydroxylase" evidence="6">
    <location>
        <begin position="29"/>
        <end position="163"/>
    </location>
</feature>
<dbReference type="EMBL" id="BAABRN010000026">
    <property type="protein sequence ID" value="GAA5502627.1"/>
    <property type="molecule type" value="Genomic_DNA"/>
</dbReference>